<dbReference type="Pfam" id="PF13424">
    <property type="entry name" value="TPR_12"/>
    <property type="match status" value="1"/>
</dbReference>
<feature type="repeat" description="TPR" evidence="3">
    <location>
        <begin position="222"/>
        <end position="255"/>
    </location>
</feature>
<feature type="transmembrane region" description="Helical" evidence="5">
    <location>
        <begin position="336"/>
        <end position="354"/>
    </location>
</feature>
<dbReference type="eggNOG" id="COG2197">
    <property type="taxonomic scope" value="Bacteria"/>
</dbReference>
<keyword evidence="5" id="KW-0472">Membrane</keyword>
<feature type="repeat" description="TPR" evidence="3">
    <location>
        <begin position="105"/>
        <end position="138"/>
    </location>
</feature>
<dbReference type="GO" id="GO:0006355">
    <property type="term" value="P:regulation of DNA-templated transcription"/>
    <property type="evidence" value="ECO:0007669"/>
    <property type="project" value="InterPro"/>
</dbReference>
<comment type="caution">
    <text evidence="7">The sequence shown here is derived from an EMBL/GenBank/DDBJ whole genome shotgun (WGS) entry which is preliminary data.</text>
</comment>
<dbReference type="SUPFAM" id="SSF46894">
    <property type="entry name" value="C-terminal effector domain of the bipartite response regulators"/>
    <property type="match status" value="1"/>
</dbReference>
<keyword evidence="4" id="KW-0175">Coiled coil</keyword>
<dbReference type="SMART" id="SM00028">
    <property type="entry name" value="TPR"/>
    <property type="match status" value="3"/>
</dbReference>
<dbReference type="eggNOG" id="COG0457">
    <property type="taxonomic scope" value="Bacteria"/>
</dbReference>
<organism evidence="7 8">
    <name type="scientific">Bacteroides oleiciplenus YIT 12058</name>
    <dbReference type="NCBI Taxonomy" id="742727"/>
    <lineage>
        <taxon>Bacteria</taxon>
        <taxon>Pseudomonadati</taxon>
        <taxon>Bacteroidota</taxon>
        <taxon>Bacteroidia</taxon>
        <taxon>Bacteroidales</taxon>
        <taxon>Bacteroidaceae</taxon>
        <taxon>Bacteroides</taxon>
    </lineage>
</organism>
<dbReference type="AlphaFoldDB" id="K9E0D6"/>
<evidence type="ECO:0000256" key="2">
    <source>
        <dbReference type="ARBA" id="ARBA00022803"/>
    </source>
</evidence>
<name>K9E0D6_9BACE</name>
<dbReference type="InterPro" id="IPR019734">
    <property type="entry name" value="TPR_rpt"/>
</dbReference>
<evidence type="ECO:0000256" key="5">
    <source>
        <dbReference type="SAM" id="Phobius"/>
    </source>
</evidence>
<dbReference type="Proteomes" id="UP000009872">
    <property type="component" value="Unassembled WGS sequence"/>
</dbReference>
<dbReference type="PATRIC" id="fig|742727.4.peg.2134"/>
<dbReference type="InterPro" id="IPR016032">
    <property type="entry name" value="Sig_transdc_resp-reg_C-effctor"/>
</dbReference>
<evidence type="ECO:0000313" key="8">
    <source>
        <dbReference type="Proteomes" id="UP000009872"/>
    </source>
</evidence>
<feature type="coiled-coil region" evidence="4">
    <location>
        <begin position="372"/>
        <end position="404"/>
    </location>
</feature>
<evidence type="ECO:0000256" key="4">
    <source>
        <dbReference type="SAM" id="Coils"/>
    </source>
</evidence>
<keyword evidence="5" id="KW-1133">Transmembrane helix</keyword>
<sequence length="540" mass="62557">MKKALYLILAVLSLTVPPLQAQDIKQAKTLLEQARNALFSNPKQASYYASQAAALFPEDQPNEIRTQAMILHSQAEQLLGNFDLSIKNLYDTQRYISPANKLQTAQLYSLMGRVYSKLGDYNKGIELNDKATSIFKSLGDSASVAGCYNERGVMHYLLDEFVVAERFLQRALTINRAQRNLKEIATNLNNLCLYQGDTEKKLSLIQEAIAINKNLDAQWSLGENYNNMGKQYYFSEQYSKALDALQKAYEYAHNIGAKELICDNYEYSSWVHAAIGDYKQAYTRLSQMYALSKELQSSNKLRNIEQEISYKRYQDQKYATEMQEQTYKIELLKRNLWLLGSILVLGLAFSIFLYKWYKRRKGLQLIETRYQLELSQRELSELKLHQQELELQNIQNALDSSQQEVTSFAVFLRSRNELLDKIREMIKEGYKMDNQALIPHLKKVNAYISQYQSGDKTNNALLLNIEEKSKEFIKRLTKEHPNLTQGEKYLATMLRVNLSTKEISMISGNSPKTINMNRYRLRKSLNLPTEKDLVEYLQSF</sequence>
<dbReference type="Gene3D" id="1.25.40.10">
    <property type="entry name" value="Tetratricopeptide repeat domain"/>
    <property type="match status" value="2"/>
</dbReference>
<feature type="chain" id="PRO_5003929195" evidence="6">
    <location>
        <begin position="22"/>
        <end position="540"/>
    </location>
</feature>
<dbReference type="PANTHER" id="PTHR45641:SF19">
    <property type="entry name" value="NEPHROCYSTIN-3"/>
    <property type="match status" value="1"/>
</dbReference>
<dbReference type="RefSeq" id="WP_009129663.1">
    <property type="nucleotide sequence ID" value="NZ_JH992941.1"/>
</dbReference>
<dbReference type="GO" id="GO:0003677">
    <property type="term" value="F:DNA binding"/>
    <property type="evidence" value="ECO:0007669"/>
    <property type="project" value="InterPro"/>
</dbReference>
<keyword evidence="2 3" id="KW-0802">TPR repeat</keyword>
<keyword evidence="5" id="KW-0812">Transmembrane</keyword>
<keyword evidence="1" id="KW-0677">Repeat</keyword>
<gene>
    <name evidence="7" type="ORF">HMPREF9447_02102</name>
</gene>
<dbReference type="STRING" id="742727.HMPREF9447_02102"/>
<dbReference type="SUPFAM" id="SSF48452">
    <property type="entry name" value="TPR-like"/>
    <property type="match status" value="2"/>
</dbReference>
<dbReference type="InterPro" id="IPR011990">
    <property type="entry name" value="TPR-like_helical_dom_sf"/>
</dbReference>
<evidence type="ECO:0000313" key="7">
    <source>
        <dbReference type="EMBL" id="EKU90684.1"/>
    </source>
</evidence>
<proteinExistence type="predicted"/>
<protein>
    <submittedName>
        <fullName evidence="7">Uncharacterized protein</fullName>
    </submittedName>
</protein>
<dbReference type="HOGENOM" id="CLU_037008_0_0_10"/>
<dbReference type="PROSITE" id="PS50005">
    <property type="entry name" value="TPR"/>
    <property type="match status" value="2"/>
</dbReference>
<evidence type="ECO:0000256" key="1">
    <source>
        <dbReference type="ARBA" id="ARBA00022737"/>
    </source>
</evidence>
<evidence type="ECO:0000256" key="6">
    <source>
        <dbReference type="SAM" id="SignalP"/>
    </source>
</evidence>
<dbReference type="OrthoDB" id="1090267at2"/>
<dbReference type="PANTHER" id="PTHR45641">
    <property type="entry name" value="TETRATRICOPEPTIDE REPEAT PROTEIN (AFU_ORTHOLOGUE AFUA_6G03870)"/>
    <property type="match status" value="1"/>
</dbReference>
<reference evidence="7 8" key="1">
    <citation type="submission" date="2012-09" db="EMBL/GenBank/DDBJ databases">
        <title>The Genome Sequence of Bacteroides oleiciplenus YIT 12058.</title>
        <authorList>
            <consortium name="The Broad Institute Genome Sequencing Platform"/>
            <person name="Earl A."/>
            <person name="Ward D."/>
            <person name="Feldgarden M."/>
            <person name="Gevers D."/>
            <person name="Morotomi M."/>
            <person name="Walker B."/>
            <person name="Young S.K."/>
            <person name="Zeng Q."/>
            <person name="Gargeya S."/>
            <person name="Fitzgerald M."/>
            <person name="Haas B."/>
            <person name="Abouelleil A."/>
            <person name="Alvarado L."/>
            <person name="Arachchi H.M."/>
            <person name="Berlin A.M."/>
            <person name="Chapman S.B."/>
            <person name="Goldberg J."/>
            <person name="Griggs A."/>
            <person name="Gujja S."/>
            <person name="Hansen M."/>
            <person name="Howarth C."/>
            <person name="Imamovic A."/>
            <person name="Larimer J."/>
            <person name="McCowen C."/>
            <person name="Montmayeur A."/>
            <person name="Murphy C."/>
            <person name="Neiman D."/>
            <person name="Pearson M."/>
            <person name="Priest M."/>
            <person name="Roberts A."/>
            <person name="Saif S."/>
            <person name="Shea T."/>
            <person name="Sisk P."/>
            <person name="Sykes S."/>
            <person name="Wortman J."/>
            <person name="Nusbaum C."/>
            <person name="Birren B."/>
        </authorList>
    </citation>
    <scope>NUCLEOTIDE SEQUENCE [LARGE SCALE GENOMIC DNA]</scope>
    <source>
        <strain evidence="7 8">YIT 12058</strain>
    </source>
</reference>
<keyword evidence="6" id="KW-0732">Signal</keyword>
<dbReference type="EMBL" id="ADLF01000009">
    <property type="protein sequence ID" value="EKU90684.1"/>
    <property type="molecule type" value="Genomic_DNA"/>
</dbReference>
<accession>K9E0D6</accession>
<feature type="signal peptide" evidence="6">
    <location>
        <begin position="1"/>
        <end position="21"/>
    </location>
</feature>
<evidence type="ECO:0000256" key="3">
    <source>
        <dbReference type="PROSITE-ProRule" id="PRU00339"/>
    </source>
</evidence>
<keyword evidence="8" id="KW-1185">Reference proteome</keyword>